<protein>
    <submittedName>
        <fullName evidence="2">Uncharacterized protein</fullName>
    </submittedName>
</protein>
<organism evidence="2 3">
    <name type="scientific">Gymnopilus dilepis</name>
    <dbReference type="NCBI Taxonomy" id="231916"/>
    <lineage>
        <taxon>Eukaryota</taxon>
        <taxon>Fungi</taxon>
        <taxon>Dikarya</taxon>
        <taxon>Basidiomycota</taxon>
        <taxon>Agaricomycotina</taxon>
        <taxon>Agaricomycetes</taxon>
        <taxon>Agaricomycetidae</taxon>
        <taxon>Agaricales</taxon>
        <taxon>Agaricineae</taxon>
        <taxon>Hymenogastraceae</taxon>
        <taxon>Gymnopilus</taxon>
    </lineage>
</organism>
<dbReference type="EMBL" id="NHYE01004939">
    <property type="protein sequence ID" value="PPQ80624.1"/>
    <property type="molecule type" value="Genomic_DNA"/>
</dbReference>
<accession>A0A409WQ29</accession>
<dbReference type="InterPro" id="IPR036047">
    <property type="entry name" value="F-box-like_dom_sf"/>
</dbReference>
<sequence>MSEPESQLDVQVLNSPISNLSDDVLWSIFYSGSAMTEETESTAPVFRTLLHCSHVCCRWRNLINSSPVLWGRVINIKYLMNQSWREEIMRRTGNASLSITASQLCIITQYGSPPPNSNPQPATRTISLIPFLLPYWERIRYLDVRILSGNYSGFLAQFQHLLVRPAPVLEKFSLEMPSNAERWWSDMTPGKVFDNQAPRLKQFFASNVTISPTTPWLRHIREFGLSGFVRIDWLLQALASMPSLETLRDARGSLTYFEFALESPLPKVRLPSLKNVIVNTKAIDLRPYLEFFTRASPSKPCYVQLTMNSSGHSEDTMRRLNYSDTAADILRVLPEFCQLSNVTYIGLSSKKPTTTDYNAGLSFRDDWGVTLDIHLSAPFGCPARKRLQNLLRTALMSTRIHGVQELSFFPSMDGTRALFTDLDIFYRICWTKTLRTSPYGIQCLVDFDKKGSGSSTILPALHTIILDAVPQVMEIPSMKLFFDWRMSVWSDAKLKLLHMSASDLSFCIPTLPNALGDPSPDEWAQAIYEAKAVAWLHQFTGMRVIVDYSIVVGNEQTQARLDFLCRGSGRSQVRRESSLNLPQASRHLEEGTSGSSRAY</sequence>
<evidence type="ECO:0000313" key="2">
    <source>
        <dbReference type="EMBL" id="PPQ80624.1"/>
    </source>
</evidence>
<dbReference type="InParanoid" id="A0A409WQ29"/>
<reference evidence="2 3" key="1">
    <citation type="journal article" date="2018" name="Evol. Lett.">
        <title>Horizontal gene cluster transfer increased hallucinogenic mushroom diversity.</title>
        <authorList>
            <person name="Reynolds H.T."/>
            <person name="Vijayakumar V."/>
            <person name="Gluck-Thaler E."/>
            <person name="Korotkin H.B."/>
            <person name="Matheny P.B."/>
            <person name="Slot J.C."/>
        </authorList>
    </citation>
    <scope>NUCLEOTIDE SEQUENCE [LARGE SCALE GENOMIC DNA]</scope>
    <source>
        <strain evidence="2 3">SRW20</strain>
    </source>
</reference>
<gene>
    <name evidence="2" type="ORF">CVT26_007431</name>
</gene>
<comment type="caution">
    <text evidence="2">The sequence shown here is derived from an EMBL/GenBank/DDBJ whole genome shotgun (WGS) entry which is preliminary data.</text>
</comment>
<dbReference type="SUPFAM" id="SSF81383">
    <property type="entry name" value="F-box domain"/>
    <property type="match status" value="1"/>
</dbReference>
<evidence type="ECO:0000256" key="1">
    <source>
        <dbReference type="SAM" id="MobiDB-lite"/>
    </source>
</evidence>
<name>A0A409WQ29_9AGAR</name>
<keyword evidence="3" id="KW-1185">Reference proteome</keyword>
<dbReference type="OrthoDB" id="3172239at2759"/>
<dbReference type="Gene3D" id="1.20.1280.50">
    <property type="match status" value="1"/>
</dbReference>
<evidence type="ECO:0000313" key="3">
    <source>
        <dbReference type="Proteomes" id="UP000284706"/>
    </source>
</evidence>
<feature type="region of interest" description="Disordered" evidence="1">
    <location>
        <begin position="576"/>
        <end position="599"/>
    </location>
</feature>
<dbReference type="Proteomes" id="UP000284706">
    <property type="component" value="Unassembled WGS sequence"/>
</dbReference>
<dbReference type="AlphaFoldDB" id="A0A409WQ29"/>
<proteinExistence type="predicted"/>